<dbReference type="AlphaFoldDB" id="A0A812C476"/>
<evidence type="ECO:0000313" key="2">
    <source>
        <dbReference type="EMBL" id="CAE1252490.1"/>
    </source>
</evidence>
<reference evidence="2" key="1">
    <citation type="submission" date="2021-01" db="EMBL/GenBank/DDBJ databases">
        <authorList>
            <person name="Li R."/>
            <person name="Bekaert M."/>
        </authorList>
    </citation>
    <scope>NUCLEOTIDE SEQUENCE</scope>
    <source>
        <strain evidence="2">Farmed</strain>
    </source>
</reference>
<keyword evidence="1" id="KW-0472">Membrane</keyword>
<sequence>MPMTVQLESGTGVYFTTEATAQIAEQPKDARPPSLNYVPSYFRSDKEHGVWKMRKQDKYVEGRHSIKLSHCLGRVYTITPRQQECVYLRLLLHKTRETTSFADLKTVDGHTHATYLRYRYGNSGWKISHLNFSIYLSIYLSIYIYMFLNRYCKIYLAPKIQIIYLSLYLSIYLSIYLEISL</sequence>
<protein>
    <submittedName>
        <fullName evidence="2">Uncharacterized protein</fullName>
    </submittedName>
</protein>
<proteinExistence type="predicted"/>
<keyword evidence="1" id="KW-1133">Transmembrane helix</keyword>
<dbReference type="EMBL" id="CAHIKZ030001101">
    <property type="protein sequence ID" value="CAE1252490.1"/>
    <property type="molecule type" value="Genomic_DNA"/>
</dbReference>
<keyword evidence="1" id="KW-0812">Transmembrane</keyword>
<feature type="transmembrane region" description="Helical" evidence="1">
    <location>
        <begin position="160"/>
        <end position="179"/>
    </location>
</feature>
<gene>
    <name evidence="2" type="ORF">SPHA_27987</name>
</gene>
<feature type="transmembrane region" description="Helical" evidence="1">
    <location>
        <begin position="127"/>
        <end position="148"/>
    </location>
</feature>
<evidence type="ECO:0000313" key="3">
    <source>
        <dbReference type="Proteomes" id="UP000597762"/>
    </source>
</evidence>
<evidence type="ECO:0000256" key="1">
    <source>
        <dbReference type="SAM" id="Phobius"/>
    </source>
</evidence>
<organism evidence="2 3">
    <name type="scientific">Acanthosepion pharaonis</name>
    <name type="common">Pharaoh cuttlefish</name>
    <name type="synonym">Sepia pharaonis</name>
    <dbReference type="NCBI Taxonomy" id="158019"/>
    <lineage>
        <taxon>Eukaryota</taxon>
        <taxon>Metazoa</taxon>
        <taxon>Spiralia</taxon>
        <taxon>Lophotrochozoa</taxon>
        <taxon>Mollusca</taxon>
        <taxon>Cephalopoda</taxon>
        <taxon>Coleoidea</taxon>
        <taxon>Decapodiformes</taxon>
        <taxon>Sepiida</taxon>
        <taxon>Sepiina</taxon>
        <taxon>Sepiidae</taxon>
        <taxon>Acanthosepion</taxon>
    </lineage>
</organism>
<keyword evidence="3" id="KW-1185">Reference proteome</keyword>
<dbReference type="Proteomes" id="UP000597762">
    <property type="component" value="Unassembled WGS sequence"/>
</dbReference>
<name>A0A812C476_ACAPH</name>
<comment type="caution">
    <text evidence="2">The sequence shown here is derived from an EMBL/GenBank/DDBJ whole genome shotgun (WGS) entry which is preliminary data.</text>
</comment>
<accession>A0A812C476</accession>